<dbReference type="GO" id="GO:0005886">
    <property type="term" value="C:plasma membrane"/>
    <property type="evidence" value="ECO:0007669"/>
    <property type="project" value="UniProtKB-SubCell"/>
</dbReference>
<dbReference type="Proteomes" id="UP000315971">
    <property type="component" value="Unassembled WGS sequence"/>
</dbReference>
<comment type="similarity">
    <text evidence="8">Belongs to the exbB/tolQ family.</text>
</comment>
<evidence type="ECO:0000256" key="7">
    <source>
        <dbReference type="ARBA" id="ARBA00023136"/>
    </source>
</evidence>
<evidence type="ECO:0000256" key="3">
    <source>
        <dbReference type="ARBA" id="ARBA00022475"/>
    </source>
</evidence>
<evidence type="ECO:0000256" key="6">
    <source>
        <dbReference type="ARBA" id="ARBA00022989"/>
    </source>
</evidence>
<evidence type="ECO:0000256" key="1">
    <source>
        <dbReference type="ARBA" id="ARBA00004651"/>
    </source>
</evidence>
<evidence type="ECO:0000256" key="8">
    <source>
        <dbReference type="RuleBase" id="RU004057"/>
    </source>
</evidence>
<dbReference type="RefSeq" id="WP_142602623.1">
    <property type="nucleotide sequence ID" value="NZ_FXSZ01000003.1"/>
</dbReference>
<dbReference type="AlphaFoldDB" id="A0A521C654"/>
<dbReference type="InterPro" id="IPR002898">
    <property type="entry name" value="MotA_ExbB_proton_chnl"/>
</dbReference>
<name>A0A521C654_9SPHI</name>
<gene>
    <name evidence="11" type="ORF">SAMN06265350_103248</name>
</gene>
<dbReference type="OrthoDB" id="4045at2"/>
<dbReference type="PANTHER" id="PTHR30625:SF15">
    <property type="entry name" value="BIOPOLYMER TRANSPORT PROTEIN EXBB"/>
    <property type="match status" value="1"/>
</dbReference>
<evidence type="ECO:0000259" key="10">
    <source>
        <dbReference type="Pfam" id="PF01618"/>
    </source>
</evidence>
<keyword evidence="12" id="KW-1185">Reference proteome</keyword>
<dbReference type="InterPro" id="IPR050790">
    <property type="entry name" value="ExbB/TolQ_transport"/>
</dbReference>
<reference evidence="11 12" key="1">
    <citation type="submission" date="2017-05" db="EMBL/GenBank/DDBJ databases">
        <authorList>
            <person name="Varghese N."/>
            <person name="Submissions S."/>
        </authorList>
    </citation>
    <scope>NUCLEOTIDE SEQUENCE [LARGE SCALE GENOMIC DNA]</scope>
    <source>
        <strain evidence="11 12">DSM 21342</strain>
    </source>
</reference>
<evidence type="ECO:0000313" key="11">
    <source>
        <dbReference type="EMBL" id="SMO54873.1"/>
    </source>
</evidence>
<dbReference type="GO" id="GO:0017038">
    <property type="term" value="P:protein import"/>
    <property type="evidence" value="ECO:0007669"/>
    <property type="project" value="TreeGrafter"/>
</dbReference>
<keyword evidence="7 9" id="KW-0472">Membrane</keyword>
<evidence type="ECO:0000256" key="9">
    <source>
        <dbReference type="SAM" id="Phobius"/>
    </source>
</evidence>
<dbReference type="Pfam" id="PF01618">
    <property type="entry name" value="MotA_ExbB"/>
    <property type="match status" value="1"/>
</dbReference>
<organism evidence="11 12">
    <name type="scientific">Solitalea koreensis</name>
    <dbReference type="NCBI Taxonomy" id="543615"/>
    <lineage>
        <taxon>Bacteria</taxon>
        <taxon>Pseudomonadati</taxon>
        <taxon>Bacteroidota</taxon>
        <taxon>Sphingobacteriia</taxon>
        <taxon>Sphingobacteriales</taxon>
        <taxon>Sphingobacteriaceae</taxon>
        <taxon>Solitalea</taxon>
    </lineage>
</organism>
<feature type="transmembrane region" description="Helical" evidence="9">
    <location>
        <begin position="185"/>
        <end position="212"/>
    </location>
</feature>
<proteinExistence type="inferred from homology"/>
<accession>A0A521C654</accession>
<evidence type="ECO:0000256" key="5">
    <source>
        <dbReference type="ARBA" id="ARBA00022927"/>
    </source>
</evidence>
<protein>
    <submittedName>
        <fullName evidence="11">Outer membrane transport energization protein ExbB</fullName>
    </submittedName>
</protein>
<evidence type="ECO:0000256" key="2">
    <source>
        <dbReference type="ARBA" id="ARBA00022448"/>
    </source>
</evidence>
<evidence type="ECO:0000313" key="12">
    <source>
        <dbReference type="Proteomes" id="UP000315971"/>
    </source>
</evidence>
<sequence>MANAAQTTVKKTENAKFNSNFASWVIPICIIVGVLIYKFVMGNPSNFEGGIVNETAEPVKEGAGHWLGIIYKGGFIVPILMGLILLNLSIAIERFITIRKAAGKGSAQTFVAKIRSLLSAGNVDAAIKECDVQQGSVANVVKSALIKYKEMEIETGMDVDQKVLAIQKEVEEATTLELPMLEKNLVITATLASVSTLVALLGTVLGMIRAFSALGTGGAPDSAQLAAGISEALINTALGIMNSAIAIVLYSTFTSQIDKITYAIDEAGYSIVQTFAAKNK</sequence>
<keyword evidence="6 9" id="KW-1133">Transmembrane helix</keyword>
<evidence type="ECO:0000256" key="4">
    <source>
        <dbReference type="ARBA" id="ARBA00022692"/>
    </source>
</evidence>
<feature type="transmembrane region" description="Helical" evidence="9">
    <location>
        <begin position="69"/>
        <end position="90"/>
    </location>
</feature>
<comment type="subcellular location">
    <subcellularLocation>
        <location evidence="1">Cell membrane</location>
        <topology evidence="1">Multi-pass membrane protein</topology>
    </subcellularLocation>
    <subcellularLocation>
        <location evidence="8">Membrane</location>
        <topology evidence="8">Multi-pass membrane protein</topology>
    </subcellularLocation>
</comment>
<keyword evidence="3" id="KW-1003">Cell membrane</keyword>
<dbReference type="PANTHER" id="PTHR30625">
    <property type="entry name" value="PROTEIN TOLQ"/>
    <property type="match status" value="1"/>
</dbReference>
<feature type="transmembrane region" description="Helical" evidence="9">
    <location>
        <begin position="21"/>
        <end position="40"/>
    </location>
</feature>
<keyword evidence="5 8" id="KW-0653">Protein transport</keyword>
<keyword evidence="2 8" id="KW-0813">Transport</keyword>
<feature type="domain" description="MotA/TolQ/ExbB proton channel" evidence="10">
    <location>
        <begin position="158"/>
        <end position="264"/>
    </location>
</feature>
<keyword evidence="4 9" id="KW-0812">Transmembrane</keyword>
<dbReference type="EMBL" id="FXSZ01000003">
    <property type="protein sequence ID" value="SMO54873.1"/>
    <property type="molecule type" value="Genomic_DNA"/>
</dbReference>
<feature type="transmembrane region" description="Helical" evidence="9">
    <location>
        <begin position="232"/>
        <end position="253"/>
    </location>
</feature>